<dbReference type="NCBIfam" id="TIGR03413">
    <property type="entry name" value="GSH_gloB"/>
    <property type="match status" value="1"/>
</dbReference>
<feature type="binding site" evidence="7">
    <location>
        <position position="130"/>
    </location>
    <ligand>
        <name>Zn(2+)</name>
        <dbReference type="ChEBI" id="CHEBI:29105"/>
        <label>2</label>
    </ligand>
</feature>
<comment type="pathway">
    <text evidence="2 7">Secondary metabolite metabolism; methylglyoxal degradation; (R)-lactate from methylglyoxal: step 2/2.</text>
</comment>
<dbReference type="Pfam" id="PF00753">
    <property type="entry name" value="Lactamase_B"/>
    <property type="match status" value="1"/>
</dbReference>
<dbReference type="PATRIC" id="fig|1457173.3.peg.2588"/>
<evidence type="ECO:0000259" key="8">
    <source>
        <dbReference type="SMART" id="SM00849"/>
    </source>
</evidence>
<dbReference type="InterPro" id="IPR017782">
    <property type="entry name" value="Hydroxyacylglutathione_Hdrlase"/>
</dbReference>
<feature type="binding site" evidence="7">
    <location>
        <position position="54"/>
    </location>
    <ligand>
        <name>Zn(2+)</name>
        <dbReference type="ChEBI" id="CHEBI:29105"/>
        <label>1</label>
    </ligand>
</feature>
<dbReference type="CDD" id="cd07723">
    <property type="entry name" value="hydroxyacylglutathione_hydrolase_MBL-fold"/>
    <property type="match status" value="1"/>
</dbReference>
<dbReference type="PANTHER" id="PTHR43705:SF1">
    <property type="entry name" value="HYDROXYACYLGLUTATHIONE HYDROLASE GLOB"/>
    <property type="match status" value="1"/>
</dbReference>
<dbReference type="GO" id="GO:0017001">
    <property type="term" value="P:antibiotic catabolic process"/>
    <property type="evidence" value="ECO:0007669"/>
    <property type="project" value="InterPro"/>
</dbReference>
<proteinExistence type="inferred from homology"/>
<dbReference type="RefSeq" id="WP_042416148.1">
    <property type="nucleotide sequence ID" value="NZ_JBOK01000015.1"/>
</dbReference>
<dbReference type="UniPathway" id="UPA00619">
    <property type="reaction ID" value="UER00676"/>
</dbReference>
<gene>
    <name evidence="7" type="primary">gloB</name>
    <name evidence="9" type="ORF">AX13_04565</name>
</gene>
<keyword evidence="6 7" id="KW-0862">Zinc</keyword>
<name>A0A014MCQ5_9BURK</name>
<feature type="binding site" evidence="7">
    <location>
        <position position="56"/>
    </location>
    <ligand>
        <name>Zn(2+)</name>
        <dbReference type="ChEBI" id="CHEBI:29105"/>
        <label>2</label>
    </ligand>
</feature>
<keyword evidence="4 7" id="KW-0479">Metal-binding</keyword>
<comment type="caution">
    <text evidence="9">The sequence shown here is derived from an EMBL/GenBank/DDBJ whole genome shotgun (WGS) entry which is preliminary data.</text>
</comment>
<dbReference type="HAMAP" id="MF_01374">
    <property type="entry name" value="Glyoxalase_2"/>
    <property type="match status" value="1"/>
</dbReference>
<feature type="domain" description="Metallo-beta-lactamase" evidence="8">
    <location>
        <begin position="11"/>
        <end position="168"/>
    </location>
</feature>
<sequence length="258" mass="28087">MNLLPLPAFSDNYIWLLHDGQHAVVVDPGDAGPVQAALHAQGLQLQAILVTHHHADHVGGVDVLRNATGATVYGPAYEPLPEPVVRVDAHSRIHLLGQDWQVLEVPGHTAGHIAWYCAPADAAPLLFCGDTLFSGGCGRLFEGTAQQMYDSLQTLAALPHDTRVFCAHEYTLSNLKFACAVEPSNPALLQYRARCEALRQQQQPTLPSTLGQELAINPFLRCDVTEVAHSAHHFCSTVDPTQPASVFAALREWKNAFR</sequence>
<dbReference type="SUPFAM" id="SSF56281">
    <property type="entry name" value="Metallo-hydrolase/oxidoreductase"/>
    <property type="match status" value="1"/>
</dbReference>
<comment type="catalytic activity">
    <reaction evidence="1 7">
        <text>an S-(2-hydroxyacyl)glutathione + H2O = a 2-hydroxy carboxylate + glutathione + H(+)</text>
        <dbReference type="Rhea" id="RHEA:21864"/>
        <dbReference type="ChEBI" id="CHEBI:15377"/>
        <dbReference type="ChEBI" id="CHEBI:15378"/>
        <dbReference type="ChEBI" id="CHEBI:57925"/>
        <dbReference type="ChEBI" id="CHEBI:58896"/>
        <dbReference type="ChEBI" id="CHEBI:71261"/>
        <dbReference type="EC" id="3.1.2.6"/>
    </reaction>
</comment>
<dbReference type="STRING" id="225991.MA05_12775"/>
<dbReference type="GO" id="GO:0008800">
    <property type="term" value="F:beta-lactamase activity"/>
    <property type="evidence" value="ECO:0007669"/>
    <property type="project" value="InterPro"/>
</dbReference>
<comment type="cofactor">
    <cofactor evidence="7">
        <name>Zn(2+)</name>
        <dbReference type="ChEBI" id="CHEBI:29105"/>
    </cofactor>
    <text evidence="7">Binds 2 Zn(2+) ions per subunit.</text>
</comment>
<evidence type="ECO:0000256" key="4">
    <source>
        <dbReference type="ARBA" id="ARBA00022723"/>
    </source>
</evidence>
<accession>A0A014MCQ5</accession>
<reference evidence="9 10" key="1">
    <citation type="submission" date="2014-01" db="EMBL/GenBank/DDBJ databases">
        <title>Interspecies Systems Biology Uncovers Metabolites Affecting C. elegans Gene Expression and Life History Traits.</title>
        <authorList>
            <person name="Watson E."/>
            <person name="Macneil L.T."/>
            <person name="Ritter A.D."/>
            <person name="Yilmaz L.S."/>
            <person name="Rosebrock A.P."/>
            <person name="Caudy A.A."/>
            <person name="Walhout A.J."/>
        </authorList>
    </citation>
    <scope>NUCLEOTIDE SEQUENCE [LARGE SCALE GENOMIC DNA]</scope>
    <source>
        <strain evidence="9 10">DA1877</strain>
    </source>
</reference>
<feature type="binding site" evidence="7">
    <location>
        <position position="108"/>
    </location>
    <ligand>
        <name>Zn(2+)</name>
        <dbReference type="ChEBI" id="CHEBI:29105"/>
        <label>1</label>
    </ligand>
</feature>
<dbReference type="InterPro" id="IPR050110">
    <property type="entry name" value="Glyoxalase_II_hydrolase"/>
</dbReference>
<feature type="binding site" evidence="7">
    <location>
        <position position="168"/>
    </location>
    <ligand>
        <name>Zn(2+)</name>
        <dbReference type="ChEBI" id="CHEBI:29105"/>
        <label>2</label>
    </ligand>
</feature>
<organism evidence="9 10">
    <name type="scientific">Comamonas aquatica DA1877</name>
    <dbReference type="NCBI Taxonomy" id="1457173"/>
    <lineage>
        <taxon>Bacteria</taxon>
        <taxon>Pseudomonadati</taxon>
        <taxon>Pseudomonadota</taxon>
        <taxon>Betaproteobacteria</taxon>
        <taxon>Burkholderiales</taxon>
        <taxon>Comamonadaceae</taxon>
        <taxon>Comamonas</taxon>
    </lineage>
</organism>
<feature type="binding site" evidence="7">
    <location>
        <position position="57"/>
    </location>
    <ligand>
        <name>Zn(2+)</name>
        <dbReference type="ChEBI" id="CHEBI:29105"/>
        <label>2</label>
    </ligand>
</feature>
<dbReference type="PANTHER" id="PTHR43705">
    <property type="entry name" value="HYDROXYACYLGLUTATHIONE HYDROLASE"/>
    <property type="match status" value="1"/>
</dbReference>
<dbReference type="GO" id="GO:0019243">
    <property type="term" value="P:methylglyoxal catabolic process to D-lactate via S-lactoyl-glutathione"/>
    <property type="evidence" value="ECO:0007669"/>
    <property type="project" value="UniProtKB-UniRule"/>
</dbReference>
<keyword evidence="10" id="KW-1185">Reference proteome</keyword>
<dbReference type="EC" id="3.1.2.6" evidence="7"/>
<evidence type="ECO:0000256" key="6">
    <source>
        <dbReference type="ARBA" id="ARBA00022833"/>
    </source>
</evidence>
<dbReference type="GO" id="GO:0008270">
    <property type="term" value="F:zinc ion binding"/>
    <property type="evidence" value="ECO:0007669"/>
    <property type="project" value="InterPro"/>
</dbReference>
<evidence type="ECO:0000256" key="2">
    <source>
        <dbReference type="ARBA" id="ARBA00004963"/>
    </source>
</evidence>
<dbReference type="PIRSF" id="PIRSF005457">
    <property type="entry name" value="Glx"/>
    <property type="match status" value="1"/>
</dbReference>
<dbReference type="InterPro" id="IPR032282">
    <property type="entry name" value="HAGH_C"/>
</dbReference>
<dbReference type="AlphaFoldDB" id="A0A014MCQ5"/>
<protein>
    <recommendedName>
        <fullName evidence="7">Hydroxyacylglutathione hydrolase</fullName>
        <ecNumber evidence="7">3.1.2.6</ecNumber>
    </recommendedName>
    <alternativeName>
        <fullName evidence="7">Glyoxalase II</fullName>
        <shortName evidence="7">Glx II</shortName>
    </alternativeName>
</protein>
<comment type="function">
    <text evidence="7">Thiolesterase that catalyzes the hydrolysis of S-D-lactoyl-glutathione to form glutathione and D-lactic acid.</text>
</comment>
<dbReference type="InterPro" id="IPR036866">
    <property type="entry name" value="RibonucZ/Hydroxyglut_hydro"/>
</dbReference>
<dbReference type="InterPro" id="IPR035680">
    <property type="entry name" value="Clx_II_MBL"/>
</dbReference>
<evidence type="ECO:0000313" key="9">
    <source>
        <dbReference type="EMBL" id="EXU79561.1"/>
    </source>
</evidence>
<dbReference type="PROSITE" id="PS00743">
    <property type="entry name" value="BETA_LACTAMASE_B_1"/>
    <property type="match status" value="1"/>
</dbReference>
<keyword evidence="5 7" id="KW-0378">Hydrolase</keyword>
<dbReference type="SMART" id="SM00849">
    <property type="entry name" value="Lactamase_B"/>
    <property type="match status" value="1"/>
</dbReference>
<evidence type="ECO:0000256" key="5">
    <source>
        <dbReference type="ARBA" id="ARBA00022801"/>
    </source>
</evidence>
<comment type="similarity">
    <text evidence="3 7">Belongs to the metallo-beta-lactamase superfamily. Glyoxalase II family.</text>
</comment>
<evidence type="ECO:0000256" key="3">
    <source>
        <dbReference type="ARBA" id="ARBA00006759"/>
    </source>
</evidence>
<evidence type="ECO:0000256" key="7">
    <source>
        <dbReference type="HAMAP-Rule" id="MF_01374"/>
    </source>
</evidence>
<comment type="subunit">
    <text evidence="7">Monomer.</text>
</comment>
<dbReference type="InterPro" id="IPR001018">
    <property type="entry name" value="Beta-lactamase_class-B_CS"/>
</dbReference>
<evidence type="ECO:0000256" key="1">
    <source>
        <dbReference type="ARBA" id="ARBA00001623"/>
    </source>
</evidence>
<dbReference type="Pfam" id="PF16123">
    <property type="entry name" value="HAGH_C"/>
    <property type="match status" value="1"/>
</dbReference>
<evidence type="ECO:0000313" key="10">
    <source>
        <dbReference type="Proteomes" id="UP000020766"/>
    </source>
</evidence>
<feature type="binding site" evidence="7">
    <location>
        <position position="130"/>
    </location>
    <ligand>
        <name>Zn(2+)</name>
        <dbReference type="ChEBI" id="CHEBI:29105"/>
        <label>1</label>
    </ligand>
</feature>
<dbReference type="InterPro" id="IPR001279">
    <property type="entry name" value="Metallo-B-lactamas"/>
</dbReference>
<feature type="binding site" evidence="7">
    <location>
        <position position="52"/>
    </location>
    <ligand>
        <name>Zn(2+)</name>
        <dbReference type="ChEBI" id="CHEBI:29105"/>
        <label>1</label>
    </ligand>
</feature>
<dbReference type="GO" id="GO:0004416">
    <property type="term" value="F:hydroxyacylglutathione hydrolase activity"/>
    <property type="evidence" value="ECO:0007669"/>
    <property type="project" value="UniProtKB-UniRule"/>
</dbReference>
<dbReference type="Proteomes" id="UP000020766">
    <property type="component" value="Unassembled WGS sequence"/>
</dbReference>
<dbReference type="Gene3D" id="3.60.15.10">
    <property type="entry name" value="Ribonuclease Z/Hydroxyacylglutathione hydrolase-like"/>
    <property type="match status" value="1"/>
</dbReference>
<dbReference type="EMBL" id="JBOK01000015">
    <property type="protein sequence ID" value="EXU79561.1"/>
    <property type="molecule type" value="Genomic_DNA"/>
</dbReference>